<protein>
    <submittedName>
        <fullName evidence="1">Uncharacterized protein</fullName>
    </submittedName>
</protein>
<reference evidence="1 2" key="1">
    <citation type="submission" date="2022-11" db="EMBL/GenBank/DDBJ databases">
        <title>Genome sequence of clinical isolate of the human pathogenic Borrelia fainii.</title>
        <authorList>
            <person name="Itokawa K."/>
            <person name="Sato K."/>
            <person name="Qiu Y."/>
        </authorList>
    </citation>
    <scope>NUCLEOTIDE SEQUENCE [LARGE SCALE GENOMIC DNA]</scope>
    <source>
        <strain evidence="1 2">Qtaro</strain>
    </source>
</reference>
<sequence length="63" mass="7687">MQLKQLKVLKFFSYKNFFIELFNLFGKNLLYHKVSLNIKIIIEAYECRILLDIKLDVYLCLHF</sequence>
<evidence type="ECO:0000313" key="2">
    <source>
        <dbReference type="Proteomes" id="UP001317516"/>
    </source>
</evidence>
<dbReference type="EMBL" id="AP027070">
    <property type="protein sequence ID" value="BDU62991.1"/>
    <property type="molecule type" value="Genomic_DNA"/>
</dbReference>
<organism evidence="1 2">
    <name type="scientific">Candidatus Borrelia fainii</name>
    <dbReference type="NCBI Taxonomy" id="2518322"/>
    <lineage>
        <taxon>Bacteria</taxon>
        <taxon>Pseudomonadati</taxon>
        <taxon>Spirochaetota</taxon>
        <taxon>Spirochaetia</taxon>
        <taxon>Spirochaetales</taxon>
        <taxon>Borreliaceae</taxon>
        <taxon>Borrelia</taxon>
    </lineage>
</organism>
<name>A0ABM8DKF1_9SPIR</name>
<dbReference type="Proteomes" id="UP001317516">
    <property type="component" value="Chromosome"/>
</dbReference>
<gene>
    <name evidence="1" type="ORF">BOFE_05310</name>
</gene>
<accession>A0ABM8DKF1</accession>
<evidence type="ECO:0000313" key="1">
    <source>
        <dbReference type="EMBL" id="BDU62991.1"/>
    </source>
</evidence>
<proteinExistence type="predicted"/>
<keyword evidence="2" id="KW-1185">Reference proteome</keyword>